<evidence type="ECO:0000313" key="3">
    <source>
        <dbReference type="Proteomes" id="UP000235116"/>
    </source>
</evidence>
<dbReference type="SUPFAM" id="SSF48371">
    <property type="entry name" value="ARM repeat"/>
    <property type="match status" value="1"/>
</dbReference>
<dbReference type="EMBL" id="CP022684">
    <property type="protein sequence ID" value="AUM13758.1"/>
    <property type="molecule type" value="Genomic_DNA"/>
</dbReference>
<sequence length="465" mass="51436">MNGLRIPWRNTSNWPNWTCPTTNKGVTVILAPTNNAQSYTYRHPQELPQVLEQYLEAAFLYTQRQDLISGPSRSLQDNMLLDLRIDALLDGLRVSPNPSAQIVMQALEEPSPELLFLTCILTLESKNTPRLKQLLALAETDSDLQKGLLDAFSWVPLSFTQPLIPHLLAFNSTFFRQVGLHLYRQHQIHADTEFERAITQQEPSMLACALQAVGEIGMLDLLPHCLALLNHERADIRFMAARSCAMLGERERSLAYLRQIALEPGSLSSPLTKSALALLAAFMPLPEAHLFLSSLASQNPDRRLLIHMAGELGDPASVPALLRLMQDKTLSRLAAHAFCIITGLDLVENDLEQAPPEDLTGGPNDDPDDDAVDSDPDEDLPWPNQQQVVAWWTNHGSAFKAGSRYLAGKEATQHNCLAVLEHGCQAQRRAAALQLKAISPSSPLFLLDAPAWRQAARLKALIASV</sequence>
<proteinExistence type="predicted"/>
<dbReference type="KEGG" id="kak:Kalk_15590"/>
<feature type="compositionally biased region" description="Acidic residues" evidence="1">
    <location>
        <begin position="365"/>
        <end position="380"/>
    </location>
</feature>
<reference evidence="3" key="1">
    <citation type="submission" date="2017-08" db="EMBL/GenBank/DDBJ databases">
        <title>Direct submision.</title>
        <authorList>
            <person name="Kim S.-J."/>
            <person name="Rhee S.-K."/>
        </authorList>
    </citation>
    <scope>NUCLEOTIDE SEQUENCE [LARGE SCALE GENOMIC DNA]</scope>
    <source>
        <strain evidence="3">GI5</strain>
    </source>
</reference>
<evidence type="ECO:0000256" key="1">
    <source>
        <dbReference type="SAM" id="MobiDB-lite"/>
    </source>
</evidence>
<dbReference type="NCBIfam" id="TIGR02270">
    <property type="entry name" value="TIGR02270 family protein"/>
    <property type="match status" value="1"/>
</dbReference>
<keyword evidence="3" id="KW-1185">Reference proteome</keyword>
<protein>
    <recommendedName>
        <fullName evidence="4">TIGR02270 family protein</fullName>
    </recommendedName>
</protein>
<feature type="region of interest" description="Disordered" evidence="1">
    <location>
        <begin position="353"/>
        <end position="380"/>
    </location>
</feature>
<dbReference type="Gene3D" id="1.25.10.10">
    <property type="entry name" value="Leucine-rich Repeat Variant"/>
    <property type="match status" value="1"/>
</dbReference>
<dbReference type="InterPro" id="IPR011989">
    <property type="entry name" value="ARM-like"/>
</dbReference>
<dbReference type="Proteomes" id="UP000235116">
    <property type="component" value="Chromosome"/>
</dbReference>
<evidence type="ECO:0008006" key="4">
    <source>
        <dbReference type="Google" id="ProtNLM"/>
    </source>
</evidence>
<evidence type="ECO:0000313" key="2">
    <source>
        <dbReference type="EMBL" id="AUM13758.1"/>
    </source>
</evidence>
<name>A0A2K9LN42_9GAMM</name>
<accession>A0A2K9LN42</accession>
<dbReference type="InterPro" id="IPR011959">
    <property type="entry name" value="CHP02270"/>
</dbReference>
<dbReference type="InterPro" id="IPR016024">
    <property type="entry name" value="ARM-type_fold"/>
</dbReference>
<organism evidence="2 3">
    <name type="scientific">Ketobacter alkanivorans</name>
    <dbReference type="NCBI Taxonomy" id="1917421"/>
    <lineage>
        <taxon>Bacteria</taxon>
        <taxon>Pseudomonadati</taxon>
        <taxon>Pseudomonadota</taxon>
        <taxon>Gammaproteobacteria</taxon>
        <taxon>Pseudomonadales</taxon>
        <taxon>Ketobacteraceae</taxon>
        <taxon>Ketobacter</taxon>
    </lineage>
</organism>
<gene>
    <name evidence="2" type="ORF">Kalk_15590</name>
</gene>
<dbReference type="AlphaFoldDB" id="A0A2K9LN42"/>